<gene>
    <name evidence="1" type="ORF">GCM10023093_28030</name>
</gene>
<comment type="caution">
    <text evidence="1">The sequence shown here is derived from an EMBL/GenBank/DDBJ whole genome shotgun (WGS) entry which is preliminary data.</text>
</comment>
<reference evidence="2" key="1">
    <citation type="journal article" date="2019" name="Int. J. Syst. Evol. Microbiol.">
        <title>The Global Catalogue of Microorganisms (GCM) 10K type strain sequencing project: providing services to taxonomists for standard genome sequencing and annotation.</title>
        <authorList>
            <consortium name="The Broad Institute Genomics Platform"/>
            <consortium name="The Broad Institute Genome Sequencing Center for Infectious Disease"/>
            <person name="Wu L."/>
            <person name="Ma J."/>
        </authorList>
    </citation>
    <scope>NUCLEOTIDE SEQUENCE [LARGE SCALE GENOMIC DNA]</scope>
    <source>
        <strain evidence="2">JCM 32105</strain>
    </source>
</reference>
<keyword evidence="2" id="KW-1185">Reference proteome</keyword>
<accession>A0ABP8NLZ3</accession>
<protein>
    <recommendedName>
        <fullName evidence="3">Transcriptional regulator</fullName>
    </recommendedName>
</protein>
<dbReference type="Proteomes" id="UP001500067">
    <property type="component" value="Unassembled WGS sequence"/>
</dbReference>
<evidence type="ECO:0008006" key="3">
    <source>
        <dbReference type="Google" id="ProtNLM"/>
    </source>
</evidence>
<proteinExistence type="predicted"/>
<evidence type="ECO:0000313" key="2">
    <source>
        <dbReference type="Proteomes" id="UP001500067"/>
    </source>
</evidence>
<evidence type="ECO:0000313" key="1">
    <source>
        <dbReference type="EMBL" id="GAA4469140.1"/>
    </source>
</evidence>
<organism evidence="1 2">
    <name type="scientific">Nemorincola caseinilytica</name>
    <dbReference type="NCBI Taxonomy" id="2054315"/>
    <lineage>
        <taxon>Bacteria</taxon>
        <taxon>Pseudomonadati</taxon>
        <taxon>Bacteroidota</taxon>
        <taxon>Chitinophagia</taxon>
        <taxon>Chitinophagales</taxon>
        <taxon>Chitinophagaceae</taxon>
        <taxon>Nemorincola</taxon>
    </lineage>
</organism>
<dbReference type="EMBL" id="BAABFA010000023">
    <property type="protein sequence ID" value="GAA4469140.1"/>
    <property type="molecule type" value="Genomic_DNA"/>
</dbReference>
<sequence length="135" mass="15130">MNIYTFENDITIYCLTATSFPDGLADIYNRLHATYPPGNGRTYFGISWPDGKGSLVYKAAVKLTEADGIPGGEFSPFVIKKGEYLGKDIHNFMADVESIGRTFQQMIQDDRIDPNGYCLEMYLNPNDVRCLVKLA</sequence>
<dbReference type="RefSeq" id="WP_345084453.1">
    <property type="nucleotide sequence ID" value="NZ_BAABFA010000023.1"/>
</dbReference>
<name>A0ABP8NLZ3_9BACT</name>